<organism evidence="12 13">
    <name type="scientific">Rhodosorus marinus</name>
    <dbReference type="NCBI Taxonomy" id="101924"/>
    <lineage>
        <taxon>Eukaryota</taxon>
        <taxon>Rhodophyta</taxon>
        <taxon>Stylonematophyceae</taxon>
        <taxon>Stylonematales</taxon>
        <taxon>Stylonemataceae</taxon>
        <taxon>Rhodosorus</taxon>
    </lineage>
</organism>
<dbReference type="InterPro" id="IPR022953">
    <property type="entry name" value="ATP_PFK"/>
</dbReference>
<proteinExistence type="inferred from homology"/>
<keyword evidence="13" id="KW-1185">Reference proteome</keyword>
<keyword evidence="3 10" id="KW-0963">Cytoplasm</keyword>
<evidence type="ECO:0000256" key="3">
    <source>
        <dbReference type="ARBA" id="ARBA00022490"/>
    </source>
</evidence>
<dbReference type="HAMAP" id="MF_01980">
    <property type="entry name" value="Phosphofructokinase_II_Long"/>
    <property type="match status" value="1"/>
</dbReference>
<feature type="binding site" evidence="10">
    <location>
        <begin position="211"/>
        <end position="213"/>
    </location>
    <ligand>
        <name>substrate</name>
    </ligand>
</feature>
<name>A0AAV8UTS9_9RHOD</name>
<dbReference type="GO" id="GO:0009749">
    <property type="term" value="P:response to glucose"/>
    <property type="evidence" value="ECO:0007669"/>
    <property type="project" value="TreeGrafter"/>
</dbReference>
<evidence type="ECO:0000256" key="2">
    <source>
        <dbReference type="ARBA" id="ARBA00003138"/>
    </source>
</evidence>
<gene>
    <name evidence="12" type="ORF">NDN08_001420</name>
</gene>
<dbReference type="GO" id="GO:0003872">
    <property type="term" value="F:6-phosphofructokinase activity"/>
    <property type="evidence" value="ECO:0007669"/>
    <property type="project" value="UniProtKB-UniRule"/>
</dbReference>
<comment type="catalytic activity">
    <reaction evidence="9 10">
        <text>beta-D-fructose 6-phosphate + diphosphate = beta-D-fructose 1,6-bisphosphate + phosphate + H(+)</text>
        <dbReference type="Rhea" id="RHEA:13613"/>
        <dbReference type="ChEBI" id="CHEBI:15378"/>
        <dbReference type="ChEBI" id="CHEBI:32966"/>
        <dbReference type="ChEBI" id="CHEBI:33019"/>
        <dbReference type="ChEBI" id="CHEBI:43474"/>
        <dbReference type="ChEBI" id="CHEBI:57634"/>
        <dbReference type="EC" id="2.7.1.90"/>
    </reaction>
</comment>
<dbReference type="EC" id="2.7.1.90" evidence="10"/>
<dbReference type="GO" id="GO:0005524">
    <property type="term" value="F:ATP binding"/>
    <property type="evidence" value="ECO:0007669"/>
    <property type="project" value="InterPro"/>
</dbReference>
<feature type="binding site" evidence="10">
    <location>
        <begin position="258"/>
        <end position="260"/>
    </location>
    <ligand>
        <name>substrate</name>
    </ligand>
</feature>
<dbReference type="GO" id="GO:0047334">
    <property type="term" value="F:diphosphate-fructose-6-phosphate 1-phosphotransferase activity"/>
    <property type="evidence" value="ECO:0007669"/>
    <property type="project" value="UniProtKB-EC"/>
</dbReference>
<feature type="active site" description="Proton acceptor" evidence="10">
    <location>
        <position position="213"/>
    </location>
</feature>
<comment type="pathway">
    <text evidence="10">Carbohydrate degradation; glycolysis; D-glyceraldehyde 3-phosphate and glycerone phosphate from D-glucose: step 3/4.</text>
</comment>
<evidence type="ECO:0000256" key="4">
    <source>
        <dbReference type="ARBA" id="ARBA00022679"/>
    </source>
</evidence>
<comment type="caution">
    <text evidence="10">Lacks conserved residue(s) required for the propagation of feature annotation.</text>
</comment>
<keyword evidence="8 10" id="KW-0324">Glycolysis</keyword>
<comment type="function">
    <text evidence="2 10">Catalyzes the phosphorylation of D-fructose 6-phosphate, the first committing step of glycolysis. Uses inorganic phosphate (PPi) as phosphoryl donor instead of ATP like common ATP-dependent phosphofructokinases (ATP-PFKs), which renders the reaction reversible, and can thus function both in glycolysis and gluconeogenesis. Consistently, PPi-PFK can replace the enzymes of both the forward (ATP-PFK) and reverse (fructose-bisphosphatase (FBPase)) reactions.</text>
</comment>
<keyword evidence="4 10" id="KW-0808">Transferase</keyword>
<comment type="activity regulation">
    <text evidence="10">Non-allosteric.</text>
</comment>
<dbReference type="Gene3D" id="1.10.10.480">
    <property type="entry name" value="Phosphofructokinase, domain 3"/>
    <property type="match status" value="1"/>
</dbReference>
<evidence type="ECO:0000256" key="5">
    <source>
        <dbReference type="ARBA" id="ARBA00022723"/>
    </source>
</evidence>
<dbReference type="NCBIfam" id="TIGR02477">
    <property type="entry name" value="PFKA_PPi"/>
    <property type="match status" value="1"/>
</dbReference>
<protein>
    <recommendedName>
        <fullName evidence="10">Pyrophosphate--fructose 6-phosphate 1-phosphotransferase</fullName>
        <ecNumber evidence="10">2.7.1.90</ecNumber>
    </recommendedName>
    <alternativeName>
        <fullName evidence="10">6-phosphofructokinase, pyrophosphate dependent</fullName>
    </alternativeName>
    <alternativeName>
        <fullName evidence="10">PPi-dependent phosphofructokinase</fullName>
        <shortName evidence="10">PPi-PFK</shortName>
    </alternativeName>
    <alternativeName>
        <fullName evidence="10">Pyrophosphate-dependent 6-phosphofructose-1-kinase</fullName>
    </alternativeName>
</protein>
<dbReference type="PANTHER" id="PTHR43650">
    <property type="entry name" value="PYROPHOSPHATE--FRUCTOSE 6-PHOSPHATE 1-PHOSPHOTRANSFERASE"/>
    <property type="match status" value="1"/>
</dbReference>
<dbReference type="InterPro" id="IPR000023">
    <property type="entry name" value="Phosphofructokinase_dom"/>
</dbReference>
<dbReference type="NCBIfam" id="NF005482">
    <property type="entry name" value="PRK07085.1"/>
    <property type="match status" value="1"/>
</dbReference>
<accession>A0AAV8UTS9</accession>
<feature type="domain" description="Phosphofructokinase" evidence="11">
    <location>
        <begin position="81"/>
        <end position="350"/>
    </location>
</feature>
<evidence type="ECO:0000256" key="8">
    <source>
        <dbReference type="ARBA" id="ARBA00023152"/>
    </source>
</evidence>
<evidence type="ECO:0000256" key="9">
    <source>
        <dbReference type="ARBA" id="ARBA00048072"/>
    </source>
</evidence>
<comment type="caution">
    <text evidence="12">The sequence shown here is derived from an EMBL/GenBank/DDBJ whole genome shotgun (WGS) entry which is preliminary data.</text>
</comment>
<dbReference type="PRINTS" id="PR00476">
    <property type="entry name" value="PHFRCTKINASE"/>
</dbReference>
<feature type="site" description="Important for catalytic activity and substrate specificity; stabilizes the transition state when the phosphoryl donor is PPi; prevents ATP from binding by mimicking the alpha-phosphate group of ATP" evidence="10">
    <location>
        <position position="184"/>
    </location>
</feature>
<feature type="binding site" evidence="10">
    <location>
        <position position="89"/>
    </location>
    <ligand>
        <name>diphosphate</name>
        <dbReference type="ChEBI" id="CHEBI:33019"/>
    </ligand>
</feature>
<keyword evidence="5 10" id="KW-0479">Metal-binding</keyword>
<evidence type="ECO:0000259" key="11">
    <source>
        <dbReference type="Pfam" id="PF00365"/>
    </source>
</evidence>
<dbReference type="EMBL" id="JAMWBK010000005">
    <property type="protein sequence ID" value="KAJ8904906.1"/>
    <property type="molecule type" value="Genomic_DNA"/>
</dbReference>
<sequence>MSGKESDAMMELGTLHRERLEYLPRMPPLLRGAFNIRKGDITSAQHDAQEIRKVFPKLFGQPSIHIVQNRGDPVTVGEELKVGVVFAGGPAPGGHNVVCGLFDHLKERNVDSKVFGFLNGTSGLMSGTYIELFESSLARFRNQGGFHMLGSDRTKLETEADFERARKVAKELDLDGLVFIGGFDTNTNAMYAAENFKMHDVKTNVVSVPSTIDGDLRNQQLQTSIGFDTVTKVYAELIANLGYDAYSAKKSYHFCRLMGRHASHVALEVALQTRPNMCLLGEEVRRRRLTLAEITSEIADLICERAAVDKNYGVLVVPEGLIEFIPDVNDLLKELNELLAKGHNDRSTIVPELSESARATFSSLPNSIGTQLLFERDPHGNVQLSRIEVERLLIETVKKELGERKARGVYKGSFSAIPHYFGYEGRCALPTNFDCNYGYALGHTAGALLESSNSGYAVSVSDLTSAPEKWECGGYPLTMMMSIERRKGASGAVVNRSLVNLDGIAFKVFKEQRKNWRLTEDYRTSGPIQHFEQM</sequence>
<keyword evidence="7 10" id="KW-0460">Magnesium</keyword>
<dbReference type="GO" id="GO:0046872">
    <property type="term" value="F:metal ion binding"/>
    <property type="evidence" value="ECO:0007669"/>
    <property type="project" value="UniProtKB-KW"/>
</dbReference>
<evidence type="ECO:0000256" key="6">
    <source>
        <dbReference type="ARBA" id="ARBA00022777"/>
    </source>
</evidence>
<feature type="binding site" evidence="10">
    <location>
        <begin position="423"/>
        <end position="426"/>
    </location>
    <ligand>
        <name>substrate</name>
    </ligand>
</feature>
<dbReference type="Gene3D" id="3.40.50.460">
    <property type="entry name" value="Phosphofructokinase domain"/>
    <property type="match status" value="1"/>
</dbReference>
<dbReference type="AlphaFoldDB" id="A0AAV8UTS9"/>
<dbReference type="InterPro" id="IPR011183">
    <property type="entry name" value="PfpB_PPi_PFK"/>
</dbReference>
<dbReference type="GO" id="GO:0006002">
    <property type="term" value="P:fructose 6-phosphate metabolic process"/>
    <property type="evidence" value="ECO:0007669"/>
    <property type="project" value="InterPro"/>
</dbReference>
<keyword evidence="6 10" id="KW-0418">Kinase</keyword>
<dbReference type="Pfam" id="PF00365">
    <property type="entry name" value="PFK"/>
    <property type="match status" value="1"/>
</dbReference>
<dbReference type="Proteomes" id="UP001157974">
    <property type="component" value="Unassembled WGS sequence"/>
</dbReference>
<dbReference type="SUPFAM" id="SSF53784">
    <property type="entry name" value="Phosphofructokinase"/>
    <property type="match status" value="1"/>
</dbReference>
<comment type="subcellular location">
    <subcellularLocation>
        <location evidence="10">Cytoplasm</location>
    </subcellularLocation>
</comment>
<evidence type="ECO:0000256" key="1">
    <source>
        <dbReference type="ARBA" id="ARBA00001946"/>
    </source>
</evidence>
<reference evidence="12 13" key="1">
    <citation type="journal article" date="2023" name="Nat. Commun.">
        <title>Origin of minicircular mitochondrial genomes in red algae.</title>
        <authorList>
            <person name="Lee Y."/>
            <person name="Cho C.H."/>
            <person name="Lee Y.M."/>
            <person name="Park S.I."/>
            <person name="Yang J.H."/>
            <person name="West J.A."/>
            <person name="Bhattacharya D."/>
            <person name="Yoon H.S."/>
        </authorList>
    </citation>
    <scope>NUCLEOTIDE SEQUENCE [LARGE SCALE GENOMIC DNA]</scope>
    <source>
        <strain evidence="12 13">CCMP1338</strain>
        <tissue evidence="12">Whole cell</tissue>
    </source>
</reference>
<comment type="similarity">
    <text evidence="10">Belongs to the phosphofructokinase type A (PFKA) family. PPi-dependent PFK group II subfamily. Clade 'Long' sub-subfamily.</text>
</comment>
<dbReference type="PANTHER" id="PTHR43650:SF1">
    <property type="entry name" value="PYROPHOSPHATE--FRUCTOSE 6-PHOSPHATE 1-PHOSPHOTRANSFERASE SUBUNIT BETA 2"/>
    <property type="match status" value="1"/>
</dbReference>
<dbReference type="InterPro" id="IPR035966">
    <property type="entry name" value="PKF_sf"/>
</dbReference>
<evidence type="ECO:0000313" key="12">
    <source>
        <dbReference type="EMBL" id="KAJ8904906.1"/>
    </source>
</evidence>
<evidence type="ECO:0000256" key="7">
    <source>
        <dbReference type="ARBA" id="ARBA00022842"/>
    </source>
</evidence>
<evidence type="ECO:0000313" key="13">
    <source>
        <dbReference type="Proteomes" id="UP001157974"/>
    </source>
</evidence>
<evidence type="ECO:0000256" key="10">
    <source>
        <dbReference type="HAMAP-Rule" id="MF_03185"/>
    </source>
</evidence>
<dbReference type="GO" id="GO:0005829">
    <property type="term" value="C:cytosol"/>
    <property type="evidence" value="ECO:0007669"/>
    <property type="project" value="TreeGrafter"/>
</dbReference>
<comment type="cofactor">
    <cofactor evidence="1 10">
        <name>Mg(2+)</name>
        <dbReference type="ChEBI" id="CHEBI:18420"/>
    </cofactor>
</comment>
<feature type="binding site" evidence="10">
    <location>
        <position position="319"/>
    </location>
    <ligand>
        <name>substrate</name>
    </ligand>
</feature>
<dbReference type="Gene3D" id="3.40.50.450">
    <property type="match status" value="1"/>
</dbReference>
<comment type="subunit">
    <text evidence="10">Homodimer or monomer.</text>
</comment>